<proteinExistence type="predicted"/>
<evidence type="ECO:0000313" key="17">
    <source>
        <dbReference type="EMBL" id="KAB5552164.1"/>
    </source>
</evidence>
<evidence type="ECO:0000256" key="2">
    <source>
        <dbReference type="ARBA" id="ARBA00022527"/>
    </source>
</evidence>
<organism evidence="17 18">
    <name type="scientific">Salix brachista</name>
    <dbReference type="NCBI Taxonomy" id="2182728"/>
    <lineage>
        <taxon>Eukaryota</taxon>
        <taxon>Viridiplantae</taxon>
        <taxon>Streptophyta</taxon>
        <taxon>Embryophyta</taxon>
        <taxon>Tracheophyta</taxon>
        <taxon>Spermatophyta</taxon>
        <taxon>Magnoliopsida</taxon>
        <taxon>eudicotyledons</taxon>
        <taxon>Gunneridae</taxon>
        <taxon>Pentapetalae</taxon>
        <taxon>rosids</taxon>
        <taxon>fabids</taxon>
        <taxon>Malpighiales</taxon>
        <taxon>Salicaceae</taxon>
        <taxon>Saliceae</taxon>
        <taxon>Salix</taxon>
    </lineage>
</organism>
<dbReference type="FunFam" id="1.10.510.10:FF:000044">
    <property type="entry name" value="Putative LRR receptor-like serine/threonine-protein kinase"/>
    <property type="match status" value="1"/>
</dbReference>
<keyword evidence="2" id="KW-0723">Serine/threonine-protein kinase</keyword>
<dbReference type="GO" id="GO:0005524">
    <property type="term" value="F:ATP binding"/>
    <property type="evidence" value="ECO:0007669"/>
    <property type="project" value="UniProtKB-KW"/>
</dbReference>
<keyword evidence="8" id="KW-0547">Nucleotide-binding</keyword>
<evidence type="ECO:0000256" key="15">
    <source>
        <dbReference type="SAM" id="MobiDB-lite"/>
    </source>
</evidence>
<dbReference type="InterPro" id="IPR008271">
    <property type="entry name" value="Ser/Thr_kinase_AS"/>
</dbReference>
<evidence type="ECO:0000256" key="4">
    <source>
        <dbReference type="ARBA" id="ARBA00022679"/>
    </source>
</evidence>
<keyword evidence="7" id="KW-0677">Repeat</keyword>
<accession>A0A5N5MAH4</accession>
<comment type="subcellular location">
    <subcellularLocation>
        <location evidence="1">Membrane</location>
        <topology evidence="1">Single-pass membrane protein</topology>
    </subcellularLocation>
</comment>
<feature type="domain" description="Protein kinase" evidence="16">
    <location>
        <begin position="91"/>
        <end position="390"/>
    </location>
</feature>
<dbReference type="SMART" id="SM00220">
    <property type="entry name" value="S_TKc"/>
    <property type="match status" value="1"/>
</dbReference>
<evidence type="ECO:0000256" key="9">
    <source>
        <dbReference type="ARBA" id="ARBA00022777"/>
    </source>
</evidence>
<keyword evidence="14" id="KW-0325">Glycoprotein</keyword>
<dbReference type="EMBL" id="VDCV01000006">
    <property type="protein sequence ID" value="KAB5552164.1"/>
    <property type="molecule type" value="Genomic_DNA"/>
</dbReference>
<dbReference type="InterPro" id="IPR000719">
    <property type="entry name" value="Prot_kinase_dom"/>
</dbReference>
<dbReference type="InterPro" id="IPR011009">
    <property type="entry name" value="Kinase-like_dom_sf"/>
</dbReference>
<dbReference type="AlphaFoldDB" id="A0A5N5MAH4"/>
<dbReference type="Gene3D" id="1.10.510.10">
    <property type="entry name" value="Transferase(Phosphotransferase) domain 1"/>
    <property type="match status" value="1"/>
</dbReference>
<evidence type="ECO:0000256" key="13">
    <source>
        <dbReference type="ARBA" id="ARBA00023170"/>
    </source>
</evidence>
<dbReference type="InterPro" id="IPR001245">
    <property type="entry name" value="Ser-Thr/Tyr_kinase_cat_dom"/>
</dbReference>
<evidence type="ECO:0000256" key="10">
    <source>
        <dbReference type="ARBA" id="ARBA00022840"/>
    </source>
</evidence>
<evidence type="ECO:0000256" key="7">
    <source>
        <dbReference type="ARBA" id="ARBA00022737"/>
    </source>
</evidence>
<keyword evidence="18" id="KW-1185">Reference proteome</keyword>
<evidence type="ECO:0000256" key="6">
    <source>
        <dbReference type="ARBA" id="ARBA00022729"/>
    </source>
</evidence>
<dbReference type="PANTHER" id="PTHR36071:SF1">
    <property type="entry name" value="DNA DOUBLE-STRAND BREAK REPAIR PROTEIN"/>
    <property type="match status" value="1"/>
</dbReference>
<keyword evidence="11" id="KW-1133">Transmembrane helix</keyword>
<reference evidence="18" key="1">
    <citation type="journal article" date="2019" name="Gigascience">
        <title>De novo genome assembly of the endangered Acer yangbiense, a plant species with extremely small populations endemic to Yunnan Province, China.</title>
        <authorList>
            <person name="Yang J."/>
            <person name="Wariss H.M."/>
            <person name="Tao L."/>
            <person name="Zhang R."/>
            <person name="Yun Q."/>
            <person name="Hollingsworth P."/>
            <person name="Dao Z."/>
            <person name="Luo G."/>
            <person name="Guo H."/>
            <person name="Ma Y."/>
            <person name="Sun W."/>
        </authorList>
    </citation>
    <scope>NUCLEOTIDE SEQUENCE [LARGE SCALE GENOMIC DNA]</scope>
    <source>
        <strain evidence="18">cv. br00</strain>
    </source>
</reference>
<keyword evidence="4" id="KW-0808">Transferase</keyword>
<evidence type="ECO:0000256" key="5">
    <source>
        <dbReference type="ARBA" id="ARBA00022692"/>
    </source>
</evidence>
<dbReference type="Gene3D" id="3.30.200.20">
    <property type="entry name" value="Phosphorylase Kinase, domain 1"/>
    <property type="match status" value="1"/>
</dbReference>
<comment type="caution">
    <text evidence="17">The sequence shown here is derived from an EMBL/GenBank/DDBJ whole genome shotgun (WGS) entry which is preliminary data.</text>
</comment>
<dbReference type="Proteomes" id="UP000326939">
    <property type="component" value="Chromosome 6"/>
</dbReference>
<keyword evidence="12" id="KW-0472">Membrane</keyword>
<dbReference type="SUPFAM" id="SSF56112">
    <property type="entry name" value="Protein kinase-like (PK-like)"/>
    <property type="match status" value="1"/>
</dbReference>
<dbReference type="PROSITE" id="PS50011">
    <property type="entry name" value="PROTEIN_KINASE_DOM"/>
    <property type="match status" value="1"/>
</dbReference>
<evidence type="ECO:0000313" key="18">
    <source>
        <dbReference type="Proteomes" id="UP000326939"/>
    </source>
</evidence>
<evidence type="ECO:0000256" key="12">
    <source>
        <dbReference type="ARBA" id="ARBA00023136"/>
    </source>
</evidence>
<sequence length="1085" mass="121148">MPFPTTIFPSLPLSLNTFSSWSPSTFLSQNRAFQRYIGRRLELSCNELLVLWRIKLLLGGLTCVICAWLEIATDNVKLFSYNSLRSATRNFHPSNRIGAGGFGIVYKNVLVMLINSDDDYILLAGFKPLQGVLRDGTLVAVKSLSVESKQGKDGFVTEIRVISNIKHPNLLELIGCCVEDNNRILIYEYMENNSLSTALLGSKGKHIAMGWATRAAICLGTANGLAFLHEEAEPHVVHRDIKASNVLLDGNLQPKIGDFGLAKLFPDNVTHLSTRVAGTIGYLAPEYALLGQLTKKADIYSFGVLVLEIISGRSSSKAAFGEDLLVLVEWTWKLWKEERPLDIVDPELTEYPEKEVMRFMKVALFCTQAAANQRPNMKQVVKMLSKDVNLNDKAITEPGVYRTHTSKHSGGGSSVETSSSHKNKSKQSLDVPANSIYFDSDEEMLPRWLLGLPFSKSDDKKFHKYVFVPESLQRDDDIFYEKVKEYVEEAFGICNAKREAHIVPDSKLLLDRTKMKRMLLSRLDALNNKGLHLVAMLLTGGAVNFETARKKMREVIKQSRFLRDRNCDQDQTENLTLLYQLINSPQNFRENCLALMNSTFQSHHSAAIQVLNGLEDLPTEALLAMRRKLSGVPASIPCLLKKKYKRRRDSVIHYIRNTSEKMLSETGGGDELQEPLAKSLAIAGLSVMLTSGSLNSSVTDFSQFSPEIKVLQNEILKAIWLLGMKKLKLPEVQTLQLLLDPNANVPKGSLRTTMNKLLTEYLFECSEFNTIPKPLTEALAIINRSSCKSRSGCYPKEQIEEEVECILGLSSEIKQVVWDIFPHHELDEDFADAYVEESEESDCGDDDFISDHHKIGEGKSYSIDWNYQEESCGEYIPLDSSPPISNPDTSCGPTLFHETRIHNAMHNEDVSRLSIATFGTSSVNEDDLSLHHSPNGRSKGHSSIRNQPEKGAAIDQGNSQDVPPPSTFCLKGKNTSGNLYLGIQEVCDDTSMVAYNLIGYLMEGLVRKEGLDLDWGDISYLRGDKSIKANQEERMISSENNVAGSHIARIVEELLPSLPQSPDFAAAHFCLDKMLIISVFNDAIL</sequence>
<evidence type="ECO:0000256" key="11">
    <source>
        <dbReference type="ARBA" id="ARBA00022989"/>
    </source>
</evidence>
<keyword evidence="9" id="KW-0418">Kinase</keyword>
<evidence type="ECO:0000259" key="16">
    <source>
        <dbReference type="PROSITE" id="PS50011"/>
    </source>
</evidence>
<feature type="region of interest" description="Disordered" evidence="15">
    <location>
        <begin position="925"/>
        <end position="966"/>
    </location>
</feature>
<keyword evidence="6" id="KW-0732">Signal</keyword>
<keyword evidence="3" id="KW-0597">Phosphoprotein</keyword>
<evidence type="ECO:0000256" key="8">
    <source>
        <dbReference type="ARBA" id="ARBA00022741"/>
    </source>
</evidence>
<keyword evidence="13" id="KW-0675">Receptor</keyword>
<gene>
    <name evidence="17" type="ORF">DKX38_009475</name>
</gene>
<evidence type="ECO:0000256" key="1">
    <source>
        <dbReference type="ARBA" id="ARBA00004167"/>
    </source>
</evidence>
<name>A0A5N5MAH4_9ROSI</name>
<dbReference type="PROSITE" id="PS00108">
    <property type="entry name" value="PROTEIN_KINASE_ST"/>
    <property type="match status" value="1"/>
</dbReference>
<dbReference type="GO" id="GO:0016020">
    <property type="term" value="C:membrane"/>
    <property type="evidence" value="ECO:0007669"/>
    <property type="project" value="UniProtKB-SubCell"/>
</dbReference>
<dbReference type="CDD" id="cd14066">
    <property type="entry name" value="STKc_IRAK"/>
    <property type="match status" value="1"/>
</dbReference>
<keyword evidence="5" id="KW-0812">Transmembrane</keyword>
<dbReference type="GO" id="GO:0004674">
    <property type="term" value="F:protein serine/threonine kinase activity"/>
    <property type="evidence" value="ECO:0007669"/>
    <property type="project" value="UniProtKB-KW"/>
</dbReference>
<dbReference type="Pfam" id="PF07714">
    <property type="entry name" value="PK_Tyr_Ser-Thr"/>
    <property type="match status" value="1"/>
</dbReference>
<evidence type="ECO:0000256" key="3">
    <source>
        <dbReference type="ARBA" id="ARBA00022553"/>
    </source>
</evidence>
<feature type="region of interest" description="Disordered" evidence="15">
    <location>
        <begin position="399"/>
        <end position="428"/>
    </location>
</feature>
<evidence type="ECO:0000256" key="14">
    <source>
        <dbReference type="ARBA" id="ARBA00023180"/>
    </source>
</evidence>
<dbReference type="PANTHER" id="PTHR36071">
    <property type="entry name" value="DNA DOUBLE-STRAND BREAK REPAIR PROTEIN"/>
    <property type="match status" value="1"/>
</dbReference>
<protein>
    <recommendedName>
        <fullName evidence="16">Protein kinase domain-containing protein</fullName>
    </recommendedName>
</protein>
<keyword evidence="10" id="KW-0067">ATP-binding</keyword>